<reference evidence="1 2" key="1">
    <citation type="submission" date="2018-09" db="EMBL/GenBank/DDBJ databases">
        <title>Roseomonas sp. nov., isolated from feces of Tibetan antelopes in the Qinghai-Tibet plateau, China.</title>
        <authorList>
            <person name="Tian Z."/>
        </authorList>
    </citation>
    <scope>NUCLEOTIDE SEQUENCE [LARGE SCALE GENOMIC DNA]</scope>
    <source>
        <strain evidence="1 2">Z24</strain>
    </source>
</reference>
<comment type="caution">
    <text evidence="1">The sequence shown here is derived from an EMBL/GenBank/DDBJ whole genome shotgun (WGS) entry which is preliminary data.</text>
</comment>
<accession>A0A3A9JEB2</accession>
<dbReference type="RefSeq" id="WP_147425944.1">
    <property type="nucleotide sequence ID" value="NZ_RAQU01000011.1"/>
</dbReference>
<proteinExistence type="predicted"/>
<organism evidence="1 2">
    <name type="scientific">Teichococcus wenyumeiae</name>
    <dbReference type="NCBI Taxonomy" id="2478470"/>
    <lineage>
        <taxon>Bacteria</taxon>
        <taxon>Pseudomonadati</taxon>
        <taxon>Pseudomonadota</taxon>
        <taxon>Alphaproteobacteria</taxon>
        <taxon>Acetobacterales</taxon>
        <taxon>Roseomonadaceae</taxon>
        <taxon>Roseomonas</taxon>
    </lineage>
</organism>
<dbReference type="InParanoid" id="A0A3A9JEB2"/>
<sequence>MESSSPLSRAVLVHDAAGMALALAAAREVLPAGLTLPLLSAPGAAHWLSPRLFLAMVAQASGGTTVPFLPVLDCGMAAGHALAALRAGCPALVLSAACPAFPTLASAAAECGAQLWPEAPEALDTAGLRPGDPWAGARLREWLRG</sequence>
<dbReference type="AlphaFoldDB" id="A0A3A9JEB2"/>
<dbReference type="EMBL" id="RAQU01000011">
    <property type="protein sequence ID" value="RKK05677.1"/>
    <property type="molecule type" value="Genomic_DNA"/>
</dbReference>
<dbReference type="Proteomes" id="UP000278036">
    <property type="component" value="Unassembled WGS sequence"/>
</dbReference>
<evidence type="ECO:0000313" key="1">
    <source>
        <dbReference type="EMBL" id="RKK05677.1"/>
    </source>
</evidence>
<evidence type="ECO:0000313" key="2">
    <source>
        <dbReference type="Proteomes" id="UP000278036"/>
    </source>
</evidence>
<gene>
    <name evidence="1" type="ORF">D6Z83_02795</name>
</gene>
<protein>
    <submittedName>
        <fullName evidence="1">Uncharacterized protein</fullName>
    </submittedName>
</protein>
<name>A0A3A9JEB2_9PROT</name>